<dbReference type="CDD" id="cd00082">
    <property type="entry name" value="HisKA"/>
    <property type="match status" value="1"/>
</dbReference>
<dbReference type="SMART" id="SM00388">
    <property type="entry name" value="HisKA"/>
    <property type="match status" value="1"/>
</dbReference>
<dbReference type="Pfam" id="PF18719">
    <property type="entry name" value="ArlS_N"/>
    <property type="match status" value="1"/>
</dbReference>
<dbReference type="InterPro" id="IPR050398">
    <property type="entry name" value="HssS/ArlS-like"/>
</dbReference>
<evidence type="ECO:0000313" key="15">
    <source>
        <dbReference type="EMBL" id="PTQ84656.1"/>
    </source>
</evidence>
<dbReference type="Pfam" id="PF00512">
    <property type="entry name" value="HisKA"/>
    <property type="match status" value="1"/>
</dbReference>
<comment type="subcellular location">
    <subcellularLocation>
        <location evidence="2">Membrane</location>
        <topology evidence="2">Multi-pass membrane protein</topology>
    </subcellularLocation>
</comment>
<sequence>MRRINYMPTKKRGNPKSIRWKWGFLLSIAFFLLYFLSAVLMLNVYKGYQYDEQKDDAENLLSSVQSALSEIDTKLSVNSVESMFEKISVSTVTKGLQSVGNYPFLEDLKDRGANIRVFDTDGQLLYETQKSYTTFIKNPDTYLRETKLNDLEAFVAGSPILSQEDSFLLGYVQIVFRLNDYHTVVSQMTRYFWLATTIVLVLSAAAGYGIAIYFFKPIKQMVDTMDAIEEDTLSETRIKISKSKDEFTDLSVHINGLLDKMALYVTQQKQFVEDVSHELRTPTAIVEGHLKLLNRWGKEDPQILDESLAASLTEIQRMKTLVQEMLDLSRAEQVEIHYKNEVTPIRNVVLHTFHNFKMLYPDFVFNLDDDLNREIYVNIYRNHFEQILVILMDNAVKYSTDRHEIHLSISESMSYVQIAIQDFGEGMSQEDQQKIFSRFYRVDKARSRNKGGNGLGLSIAKELLEGYKGDITVESVLGHGSVFRIQLPILKNYVPDEEL</sequence>
<dbReference type="PANTHER" id="PTHR45528">
    <property type="entry name" value="SENSOR HISTIDINE KINASE CPXA"/>
    <property type="match status" value="1"/>
</dbReference>
<keyword evidence="16" id="KW-1185">Reference proteome</keyword>
<dbReference type="SMART" id="SM00387">
    <property type="entry name" value="HATPase_c"/>
    <property type="match status" value="1"/>
</dbReference>
<comment type="catalytic activity">
    <reaction evidence="1">
        <text>ATP + protein L-histidine = ADP + protein N-phospho-L-histidine.</text>
        <dbReference type="EC" id="2.7.13.3"/>
    </reaction>
</comment>
<evidence type="ECO:0000256" key="4">
    <source>
        <dbReference type="ARBA" id="ARBA00015735"/>
    </source>
</evidence>
<dbReference type="FunFam" id="3.30.565.10:FF:000006">
    <property type="entry name" value="Sensor histidine kinase WalK"/>
    <property type="match status" value="1"/>
</dbReference>
<name>A0A2T5ILF5_9LACT</name>
<feature type="transmembrane region" description="Helical" evidence="12">
    <location>
        <begin position="20"/>
        <end position="45"/>
    </location>
</feature>
<keyword evidence="6" id="KW-0808">Transferase</keyword>
<dbReference type="EMBL" id="QAOM01000007">
    <property type="protein sequence ID" value="PTQ84656.1"/>
    <property type="molecule type" value="Genomic_DNA"/>
</dbReference>
<evidence type="ECO:0000256" key="12">
    <source>
        <dbReference type="SAM" id="Phobius"/>
    </source>
</evidence>
<evidence type="ECO:0000256" key="6">
    <source>
        <dbReference type="ARBA" id="ARBA00022679"/>
    </source>
</evidence>
<evidence type="ECO:0000256" key="9">
    <source>
        <dbReference type="ARBA" id="ARBA00022989"/>
    </source>
</evidence>
<dbReference type="PROSITE" id="PS50885">
    <property type="entry name" value="HAMP"/>
    <property type="match status" value="1"/>
</dbReference>
<reference evidence="15 16" key="1">
    <citation type="submission" date="2018-04" db="EMBL/GenBank/DDBJ databases">
        <title>Genomic Encyclopedia of Archaeal and Bacterial Type Strains, Phase II (KMG-II): from individual species to whole genera.</title>
        <authorList>
            <person name="Goeker M."/>
        </authorList>
    </citation>
    <scope>NUCLEOTIDE SEQUENCE [LARGE SCALE GENOMIC DNA]</scope>
    <source>
        <strain evidence="15 16">DSM 18806</strain>
    </source>
</reference>
<dbReference type="Gene3D" id="6.10.340.10">
    <property type="match status" value="1"/>
</dbReference>
<dbReference type="Gene3D" id="3.30.565.10">
    <property type="entry name" value="Histidine kinase-like ATPase, C-terminal domain"/>
    <property type="match status" value="1"/>
</dbReference>
<dbReference type="GO" id="GO:0016020">
    <property type="term" value="C:membrane"/>
    <property type="evidence" value="ECO:0007669"/>
    <property type="project" value="UniProtKB-SubCell"/>
</dbReference>
<evidence type="ECO:0000256" key="7">
    <source>
        <dbReference type="ARBA" id="ARBA00022692"/>
    </source>
</evidence>
<evidence type="ECO:0000259" key="14">
    <source>
        <dbReference type="PROSITE" id="PS50885"/>
    </source>
</evidence>
<dbReference type="PANTHER" id="PTHR45528:SF12">
    <property type="entry name" value="SENSOR HISTIDINE KINASE ARSS"/>
    <property type="match status" value="1"/>
</dbReference>
<evidence type="ECO:0000259" key="13">
    <source>
        <dbReference type="PROSITE" id="PS50109"/>
    </source>
</evidence>
<dbReference type="InterPro" id="IPR003661">
    <property type="entry name" value="HisK_dim/P_dom"/>
</dbReference>
<feature type="domain" description="Histidine kinase" evidence="13">
    <location>
        <begin position="274"/>
        <end position="491"/>
    </location>
</feature>
<keyword evidence="7 12" id="KW-0812">Transmembrane</keyword>
<dbReference type="OrthoDB" id="9786919at2"/>
<keyword evidence="11 12" id="KW-0472">Membrane</keyword>
<dbReference type="PRINTS" id="PR00344">
    <property type="entry name" value="BCTRLSENSOR"/>
</dbReference>
<dbReference type="InterPro" id="IPR036890">
    <property type="entry name" value="HATPase_C_sf"/>
</dbReference>
<dbReference type="Pfam" id="PF02518">
    <property type="entry name" value="HATPase_c"/>
    <property type="match status" value="1"/>
</dbReference>
<dbReference type="PROSITE" id="PS50109">
    <property type="entry name" value="HIS_KIN"/>
    <property type="match status" value="1"/>
</dbReference>
<keyword evidence="9 12" id="KW-1133">Transmembrane helix</keyword>
<dbReference type="InterPro" id="IPR004358">
    <property type="entry name" value="Sig_transdc_His_kin-like_C"/>
</dbReference>
<evidence type="ECO:0000256" key="10">
    <source>
        <dbReference type="ARBA" id="ARBA00023012"/>
    </source>
</evidence>
<evidence type="ECO:0000313" key="16">
    <source>
        <dbReference type="Proteomes" id="UP000244161"/>
    </source>
</evidence>
<organism evidence="15 16">
    <name type="scientific">Trichococcus patagoniensis</name>
    <dbReference type="NCBI Taxonomy" id="382641"/>
    <lineage>
        <taxon>Bacteria</taxon>
        <taxon>Bacillati</taxon>
        <taxon>Bacillota</taxon>
        <taxon>Bacilli</taxon>
        <taxon>Lactobacillales</taxon>
        <taxon>Carnobacteriaceae</taxon>
        <taxon>Trichococcus</taxon>
    </lineage>
</organism>
<proteinExistence type="predicted"/>
<dbReference type="SUPFAM" id="SSF47384">
    <property type="entry name" value="Homodimeric domain of signal transducing histidine kinase"/>
    <property type="match status" value="1"/>
</dbReference>
<gene>
    <name evidence="15" type="ORF">C8U37_10723</name>
</gene>
<dbReference type="InterPro" id="IPR041610">
    <property type="entry name" value="ArlS_N"/>
</dbReference>
<dbReference type="InterPro" id="IPR005467">
    <property type="entry name" value="His_kinase_dom"/>
</dbReference>
<dbReference type="FunFam" id="1.10.287.130:FF:000001">
    <property type="entry name" value="Two-component sensor histidine kinase"/>
    <property type="match status" value="1"/>
</dbReference>
<dbReference type="Gene3D" id="1.10.287.130">
    <property type="match status" value="1"/>
</dbReference>
<dbReference type="GO" id="GO:0000155">
    <property type="term" value="F:phosphorelay sensor kinase activity"/>
    <property type="evidence" value="ECO:0007669"/>
    <property type="project" value="InterPro"/>
</dbReference>
<evidence type="ECO:0000256" key="5">
    <source>
        <dbReference type="ARBA" id="ARBA00022553"/>
    </source>
</evidence>
<comment type="caution">
    <text evidence="15">The sequence shown here is derived from an EMBL/GenBank/DDBJ whole genome shotgun (WGS) entry which is preliminary data.</text>
</comment>
<dbReference type="EC" id="2.7.13.3" evidence="3"/>
<feature type="transmembrane region" description="Helical" evidence="12">
    <location>
        <begin position="191"/>
        <end position="215"/>
    </location>
</feature>
<keyword evidence="5" id="KW-0597">Phosphoprotein</keyword>
<protein>
    <recommendedName>
        <fullName evidence="4">Signal transduction histidine-protein kinase ArlS</fullName>
        <ecNumber evidence="3">2.7.13.3</ecNumber>
    </recommendedName>
</protein>
<evidence type="ECO:0000256" key="3">
    <source>
        <dbReference type="ARBA" id="ARBA00012438"/>
    </source>
</evidence>
<dbReference type="Proteomes" id="UP000244161">
    <property type="component" value="Unassembled WGS sequence"/>
</dbReference>
<feature type="domain" description="HAMP" evidence="14">
    <location>
        <begin position="212"/>
        <end position="266"/>
    </location>
</feature>
<dbReference type="InterPro" id="IPR036097">
    <property type="entry name" value="HisK_dim/P_sf"/>
</dbReference>
<dbReference type="InterPro" id="IPR003660">
    <property type="entry name" value="HAMP_dom"/>
</dbReference>
<evidence type="ECO:0000256" key="11">
    <source>
        <dbReference type="ARBA" id="ARBA00023136"/>
    </source>
</evidence>
<keyword evidence="10" id="KW-0902">Two-component regulatory system</keyword>
<evidence type="ECO:0000256" key="8">
    <source>
        <dbReference type="ARBA" id="ARBA00022777"/>
    </source>
</evidence>
<keyword evidence="8 15" id="KW-0418">Kinase</keyword>
<evidence type="ECO:0000256" key="1">
    <source>
        <dbReference type="ARBA" id="ARBA00000085"/>
    </source>
</evidence>
<dbReference type="SUPFAM" id="SSF55874">
    <property type="entry name" value="ATPase domain of HSP90 chaperone/DNA topoisomerase II/histidine kinase"/>
    <property type="match status" value="1"/>
</dbReference>
<evidence type="ECO:0000256" key="2">
    <source>
        <dbReference type="ARBA" id="ARBA00004141"/>
    </source>
</evidence>
<accession>A0A2T5ILF5</accession>
<dbReference type="InterPro" id="IPR003594">
    <property type="entry name" value="HATPase_dom"/>
</dbReference>
<dbReference type="AlphaFoldDB" id="A0A2T5ILF5"/>